<accession>A0ABD0Z0V7</accession>
<gene>
    <name evidence="2" type="ORF">AAG570_012380</name>
</gene>
<feature type="region of interest" description="Disordered" evidence="1">
    <location>
        <begin position="1"/>
        <end position="28"/>
    </location>
</feature>
<dbReference type="Proteomes" id="UP001558652">
    <property type="component" value="Unassembled WGS sequence"/>
</dbReference>
<protein>
    <submittedName>
        <fullName evidence="2">Uncharacterized protein</fullName>
    </submittedName>
</protein>
<organism evidence="2 3">
    <name type="scientific">Ranatra chinensis</name>
    <dbReference type="NCBI Taxonomy" id="642074"/>
    <lineage>
        <taxon>Eukaryota</taxon>
        <taxon>Metazoa</taxon>
        <taxon>Ecdysozoa</taxon>
        <taxon>Arthropoda</taxon>
        <taxon>Hexapoda</taxon>
        <taxon>Insecta</taxon>
        <taxon>Pterygota</taxon>
        <taxon>Neoptera</taxon>
        <taxon>Paraneoptera</taxon>
        <taxon>Hemiptera</taxon>
        <taxon>Heteroptera</taxon>
        <taxon>Panheteroptera</taxon>
        <taxon>Nepomorpha</taxon>
        <taxon>Nepidae</taxon>
        <taxon>Ranatrinae</taxon>
        <taxon>Ranatra</taxon>
    </lineage>
</organism>
<evidence type="ECO:0000256" key="1">
    <source>
        <dbReference type="SAM" id="MobiDB-lite"/>
    </source>
</evidence>
<comment type="caution">
    <text evidence="2">The sequence shown here is derived from an EMBL/GenBank/DDBJ whole genome shotgun (WGS) entry which is preliminary data.</text>
</comment>
<keyword evidence="3" id="KW-1185">Reference proteome</keyword>
<name>A0ABD0Z0V7_9HEMI</name>
<evidence type="ECO:0000313" key="3">
    <source>
        <dbReference type="Proteomes" id="UP001558652"/>
    </source>
</evidence>
<dbReference type="AlphaFoldDB" id="A0ABD0Z0V7"/>
<sequence length="118" mass="12779">MAVSRNRFGPTNSKQETTDHAPSLLRLPGPVTHPAIPLRRILARITLAADNEFPAVDRSWQRMEVHCGVPPCVVAVGYSALGVSDASQGPLIRFSHWCRVSVTGPGLLQLIPLHPISV</sequence>
<dbReference type="EMBL" id="JBFDAA010000007">
    <property type="protein sequence ID" value="KAL1131143.1"/>
    <property type="molecule type" value="Genomic_DNA"/>
</dbReference>
<evidence type="ECO:0000313" key="2">
    <source>
        <dbReference type="EMBL" id="KAL1131143.1"/>
    </source>
</evidence>
<reference evidence="2 3" key="1">
    <citation type="submission" date="2024-07" db="EMBL/GenBank/DDBJ databases">
        <title>Chromosome-level genome assembly of the water stick insect Ranatra chinensis (Heteroptera: Nepidae).</title>
        <authorList>
            <person name="Liu X."/>
        </authorList>
    </citation>
    <scope>NUCLEOTIDE SEQUENCE [LARGE SCALE GENOMIC DNA]</scope>
    <source>
        <strain evidence="2">Cailab_2021Rc</strain>
        <tissue evidence="2">Muscle</tissue>
    </source>
</reference>
<proteinExistence type="predicted"/>